<protein>
    <submittedName>
        <fullName evidence="1">Uncharacterized protein</fullName>
    </submittedName>
</protein>
<dbReference type="EMBL" id="GBRH01196015">
    <property type="protein sequence ID" value="JAE01881.1"/>
    <property type="molecule type" value="Transcribed_RNA"/>
</dbReference>
<name>A0A0A9EVG7_ARUDO</name>
<proteinExistence type="predicted"/>
<accession>A0A0A9EVG7</accession>
<reference evidence="1" key="2">
    <citation type="journal article" date="2015" name="Data Brief">
        <title>Shoot transcriptome of the giant reed, Arundo donax.</title>
        <authorList>
            <person name="Barrero R.A."/>
            <person name="Guerrero F.D."/>
            <person name="Moolhuijzen P."/>
            <person name="Goolsby J.A."/>
            <person name="Tidwell J."/>
            <person name="Bellgard S.E."/>
            <person name="Bellgard M.I."/>
        </authorList>
    </citation>
    <scope>NUCLEOTIDE SEQUENCE</scope>
    <source>
        <tissue evidence="1">Shoot tissue taken approximately 20 cm above the soil surface</tissue>
    </source>
</reference>
<sequence length="16" mass="1672">MSMLGACVFLSLSSLL</sequence>
<reference evidence="1" key="1">
    <citation type="submission" date="2014-09" db="EMBL/GenBank/DDBJ databases">
        <authorList>
            <person name="Magalhaes I.L.F."/>
            <person name="Oliveira U."/>
            <person name="Santos F.R."/>
            <person name="Vidigal T.H.D.A."/>
            <person name="Brescovit A.D."/>
            <person name="Santos A.J."/>
        </authorList>
    </citation>
    <scope>NUCLEOTIDE SEQUENCE</scope>
    <source>
        <tissue evidence="1">Shoot tissue taken approximately 20 cm above the soil surface</tissue>
    </source>
</reference>
<dbReference type="AlphaFoldDB" id="A0A0A9EVG7"/>
<evidence type="ECO:0000313" key="1">
    <source>
        <dbReference type="EMBL" id="JAE01881.1"/>
    </source>
</evidence>
<organism evidence="1">
    <name type="scientific">Arundo donax</name>
    <name type="common">Giant reed</name>
    <name type="synonym">Donax arundinaceus</name>
    <dbReference type="NCBI Taxonomy" id="35708"/>
    <lineage>
        <taxon>Eukaryota</taxon>
        <taxon>Viridiplantae</taxon>
        <taxon>Streptophyta</taxon>
        <taxon>Embryophyta</taxon>
        <taxon>Tracheophyta</taxon>
        <taxon>Spermatophyta</taxon>
        <taxon>Magnoliopsida</taxon>
        <taxon>Liliopsida</taxon>
        <taxon>Poales</taxon>
        <taxon>Poaceae</taxon>
        <taxon>PACMAD clade</taxon>
        <taxon>Arundinoideae</taxon>
        <taxon>Arundineae</taxon>
        <taxon>Arundo</taxon>
    </lineage>
</organism>